<dbReference type="Proteomes" id="UP000588098">
    <property type="component" value="Unassembled WGS sequence"/>
</dbReference>
<accession>A0A7W9QES8</accession>
<dbReference type="RefSeq" id="WP_184576908.1">
    <property type="nucleotide sequence ID" value="NZ_JACHJL010000019.1"/>
</dbReference>
<protein>
    <submittedName>
        <fullName evidence="2">Uncharacterized protein</fullName>
    </submittedName>
</protein>
<evidence type="ECO:0000313" key="2">
    <source>
        <dbReference type="EMBL" id="MBB5938811.1"/>
    </source>
</evidence>
<gene>
    <name evidence="2" type="ORF">FHS42_005902</name>
</gene>
<reference evidence="2 3" key="1">
    <citation type="submission" date="2020-08" db="EMBL/GenBank/DDBJ databases">
        <title>Genomic Encyclopedia of Type Strains, Phase III (KMG-III): the genomes of soil and plant-associated and newly described type strains.</title>
        <authorList>
            <person name="Whitman W."/>
        </authorList>
    </citation>
    <scope>NUCLEOTIDE SEQUENCE [LARGE SCALE GENOMIC DNA]</scope>
    <source>
        <strain evidence="2 3">CECT 8305</strain>
    </source>
</reference>
<dbReference type="EMBL" id="JACHJL010000019">
    <property type="protein sequence ID" value="MBB5938811.1"/>
    <property type="molecule type" value="Genomic_DNA"/>
</dbReference>
<name>A0A7W9QES8_9ACTN</name>
<keyword evidence="3" id="KW-1185">Reference proteome</keyword>
<feature type="region of interest" description="Disordered" evidence="1">
    <location>
        <begin position="1"/>
        <end position="25"/>
    </location>
</feature>
<proteinExistence type="predicted"/>
<sequence>MSDELNFSETEESDSSGDPTEVGIPVVGEEEIVPVSAIRAEVRHEFAVQLAKAELRAKAAEDGYTLAEGITDYIDFSKVLDSDGHVRPEVVEKVLKQFGKEKIEWPDLHGVGTFPSRGPVFPEFNLDARRR</sequence>
<evidence type="ECO:0000256" key="1">
    <source>
        <dbReference type="SAM" id="MobiDB-lite"/>
    </source>
</evidence>
<evidence type="ECO:0000313" key="3">
    <source>
        <dbReference type="Proteomes" id="UP000588098"/>
    </source>
</evidence>
<organism evidence="2 3">
    <name type="scientific">Streptomyces zagrosensis</name>
    <dbReference type="NCBI Taxonomy" id="1042984"/>
    <lineage>
        <taxon>Bacteria</taxon>
        <taxon>Bacillati</taxon>
        <taxon>Actinomycetota</taxon>
        <taxon>Actinomycetes</taxon>
        <taxon>Kitasatosporales</taxon>
        <taxon>Streptomycetaceae</taxon>
        <taxon>Streptomyces</taxon>
    </lineage>
</organism>
<comment type="caution">
    <text evidence="2">The sequence shown here is derived from an EMBL/GenBank/DDBJ whole genome shotgun (WGS) entry which is preliminary data.</text>
</comment>
<dbReference type="AlphaFoldDB" id="A0A7W9QES8"/>